<comment type="caution">
    <text evidence="1">The sequence shown here is derived from an EMBL/GenBank/DDBJ whole genome shotgun (WGS) entry which is preliminary data.</text>
</comment>
<keyword evidence="2" id="KW-1185">Reference proteome</keyword>
<dbReference type="SUPFAM" id="SSF89392">
    <property type="entry name" value="Prokaryotic lipoproteins and lipoprotein localization factors"/>
    <property type="match status" value="1"/>
</dbReference>
<evidence type="ECO:0008006" key="3">
    <source>
        <dbReference type="Google" id="ProtNLM"/>
    </source>
</evidence>
<protein>
    <recommendedName>
        <fullName evidence="3">Lipoprotein</fullName>
    </recommendedName>
</protein>
<organism evidence="1 2">
    <name type="scientific">Streptomyces pactum</name>
    <dbReference type="NCBI Taxonomy" id="68249"/>
    <lineage>
        <taxon>Bacteria</taxon>
        <taxon>Bacillati</taxon>
        <taxon>Actinomycetota</taxon>
        <taxon>Actinomycetes</taxon>
        <taxon>Kitasatosporales</taxon>
        <taxon>Streptomycetaceae</taxon>
        <taxon>Streptomyces</taxon>
    </lineage>
</organism>
<evidence type="ECO:0000313" key="1">
    <source>
        <dbReference type="EMBL" id="MBH5335641.1"/>
    </source>
</evidence>
<dbReference type="InterPro" id="IPR029046">
    <property type="entry name" value="LolA/LolB/LppX"/>
</dbReference>
<proteinExistence type="predicted"/>
<gene>
    <name evidence="1" type="ORF">IHE55_12855</name>
</gene>
<accession>A0ABS0NKE9</accession>
<dbReference type="Proteomes" id="UP000807371">
    <property type="component" value="Unassembled WGS sequence"/>
</dbReference>
<dbReference type="Gene3D" id="2.50.20.20">
    <property type="match status" value="1"/>
</dbReference>
<sequence>MSAVLAGGLAAGLLLTGCTPETVVVDGRGSGGDGGPRVRGAADALVRAGSSRVRTTVETVTGGTRVAIRGRGGYDFDRRRGRLRLVLPRDASGTAEHRPITELLAAGAVFMRNRGAGVPDDKWVRVVSAGAVDGNLVTGGATDPLTAAELLRAARGVRLVGRERLDGTAVRHYQGVTDIGRAARAASPAAREVLGAAARGFTEHVVAFDAYLDERGRLRKVRHRFTMAERWTGSGVRQQVVSTTELYDFGARVTVRLPDPEDIFTGTVGAPRG</sequence>
<evidence type="ECO:0000313" key="2">
    <source>
        <dbReference type="Proteomes" id="UP000807371"/>
    </source>
</evidence>
<dbReference type="EMBL" id="JACYXC010000001">
    <property type="protein sequence ID" value="MBH5335641.1"/>
    <property type="molecule type" value="Genomic_DNA"/>
</dbReference>
<name>A0ABS0NKE9_9ACTN</name>
<reference evidence="1 2" key="1">
    <citation type="submission" date="2020-09" db="EMBL/GenBank/DDBJ databases">
        <title>Biosynthesis of the nuclear factor of activated T cells inhibitor NFAT-133 and its congeners in Streptomyces pactum.</title>
        <authorList>
            <person name="Zhou W."/>
            <person name="Posri P."/>
            <person name="Abugrain M.E."/>
            <person name="Weisberg A.J."/>
            <person name="Chang J.H."/>
            <person name="Mahmud T."/>
        </authorList>
    </citation>
    <scope>NUCLEOTIDE SEQUENCE [LARGE SCALE GENOMIC DNA]</scope>
    <source>
        <strain evidence="1 2">ATCC 27456</strain>
    </source>
</reference>